<dbReference type="InterPro" id="IPR010263">
    <property type="entry name" value="T6SS_TssK"/>
</dbReference>
<gene>
    <name evidence="1" type="primary">tssK</name>
    <name evidence="1" type="ORF">ACG01O_22115</name>
</gene>
<name>A0ABW7H5F6_9BURK</name>
<protein>
    <submittedName>
        <fullName evidence="1">Type VI secretion system baseplate subunit TssK</fullName>
    </submittedName>
</protein>
<dbReference type="PANTHER" id="PTHR35566:SF1">
    <property type="entry name" value="TYPE VI SECRETION SYSTEM BASEPLATE COMPONENT TSSK1"/>
    <property type="match status" value="1"/>
</dbReference>
<reference evidence="1 2" key="1">
    <citation type="submission" date="2024-08" db="EMBL/GenBank/DDBJ databases">
        <authorList>
            <person name="Lu H."/>
        </authorList>
    </citation>
    <scope>NUCLEOTIDE SEQUENCE [LARGE SCALE GENOMIC DNA]</scope>
    <source>
        <strain evidence="1 2">BYS87W</strain>
    </source>
</reference>
<dbReference type="EMBL" id="JBIGIB010000010">
    <property type="protein sequence ID" value="MFG6469329.1"/>
    <property type="molecule type" value="Genomic_DNA"/>
</dbReference>
<organism evidence="1 2">
    <name type="scientific">Pelomonas baiyunensis</name>
    <dbReference type="NCBI Taxonomy" id="3299026"/>
    <lineage>
        <taxon>Bacteria</taxon>
        <taxon>Pseudomonadati</taxon>
        <taxon>Pseudomonadota</taxon>
        <taxon>Betaproteobacteria</taxon>
        <taxon>Burkholderiales</taxon>
        <taxon>Sphaerotilaceae</taxon>
        <taxon>Roseateles</taxon>
    </lineage>
</organism>
<proteinExistence type="predicted"/>
<dbReference type="Pfam" id="PF05936">
    <property type="entry name" value="T6SS_VasE"/>
    <property type="match status" value="1"/>
</dbReference>
<keyword evidence="2" id="KW-1185">Reference proteome</keyword>
<evidence type="ECO:0000313" key="2">
    <source>
        <dbReference type="Proteomes" id="UP001606303"/>
    </source>
</evidence>
<sequence length="449" mass="49819">MSTASKLLWGEGLFLRPQHFQRQDAYHEARLAEAVRDLHPYAWGVQRLEVDTDALALQQLRLRAVHAVLPDGERLHAPGADELPAAVSLSDVRPGVSELLVHLTLAPLREHASNSAAPSADLASQARYIQQQQPADDWYTQAASAPLTVLRRNLRLVLDHQPRDHLVSMPLLKLRRQGSGGFEIDPHYVPPSLSLAAAPPLTALLRRLLDALQAKVEALYGFHREPSRHVIEFRSGDIASFWLLHTASTAFAGLSHLLHHPGLHPERLYQRLLELAGSLMTFSRQHALAELQPYQHDQPGASFQALEAVLRDLLETVISTRYFALAIEQVKPSFYQARLDSEQISDDTRLFLSVQASLPMSELIDIVPLRAKVGAPDDVEKLVLSAMAGVRVTHQPQVPAAIPVRAGCTYFAIEPRGPLYERMLQGRSLMLYMPAGIADLQLELFALNG</sequence>
<evidence type="ECO:0000313" key="1">
    <source>
        <dbReference type="EMBL" id="MFG6469329.1"/>
    </source>
</evidence>
<accession>A0ABW7H5F6</accession>
<comment type="caution">
    <text evidence="1">The sequence shown here is derived from an EMBL/GenBank/DDBJ whole genome shotgun (WGS) entry which is preliminary data.</text>
</comment>
<dbReference type="Proteomes" id="UP001606303">
    <property type="component" value="Unassembled WGS sequence"/>
</dbReference>
<dbReference type="PANTHER" id="PTHR35566">
    <property type="entry name" value="BLR3599 PROTEIN"/>
    <property type="match status" value="1"/>
</dbReference>
<dbReference type="NCBIfam" id="TIGR03353">
    <property type="entry name" value="VI_chp_4"/>
    <property type="match status" value="1"/>
</dbReference>
<dbReference type="RefSeq" id="WP_394387779.1">
    <property type="nucleotide sequence ID" value="NZ_JBIGIB010000010.1"/>
</dbReference>